<name>A0A3M7PFM8_BRAPC</name>
<dbReference type="AlphaFoldDB" id="A0A3M7PFM8"/>
<keyword evidence="2" id="KW-1185">Reference proteome</keyword>
<accession>A0A3M7PFM8</accession>
<sequence>MLRLFISINSINVKLIDYLYSIKAFNNVFDTNFLISILTIAGVGHLCKINQINRVSKKADFTFISWPLNNTKIKLFFH</sequence>
<reference evidence="1 2" key="1">
    <citation type="journal article" date="2018" name="Sci. Rep.">
        <title>Genomic signatures of local adaptation to the degree of environmental predictability in rotifers.</title>
        <authorList>
            <person name="Franch-Gras L."/>
            <person name="Hahn C."/>
            <person name="Garcia-Roger E.M."/>
            <person name="Carmona M.J."/>
            <person name="Serra M."/>
            <person name="Gomez A."/>
        </authorList>
    </citation>
    <scope>NUCLEOTIDE SEQUENCE [LARGE SCALE GENOMIC DNA]</scope>
    <source>
        <strain evidence="1">HYR1</strain>
    </source>
</reference>
<evidence type="ECO:0000313" key="2">
    <source>
        <dbReference type="Proteomes" id="UP000276133"/>
    </source>
</evidence>
<comment type="caution">
    <text evidence="1">The sequence shown here is derived from an EMBL/GenBank/DDBJ whole genome shotgun (WGS) entry which is preliminary data.</text>
</comment>
<protein>
    <submittedName>
        <fullName evidence="1">Uncharacterized protein</fullName>
    </submittedName>
</protein>
<dbReference type="Proteomes" id="UP000276133">
    <property type="component" value="Unassembled WGS sequence"/>
</dbReference>
<evidence type="ECO:0000313" key="1">
    <source>
        <dbReference type="EMBL" id="RMZ97809.1"/>
    </source>
</evidence>
<proteinExistence type="predicted"/>
<organism evidence="1 2">
    <name type="scientific">Brachionus plicatilis</name>
    <name type="common">Marine rotifer</name>
    <name type="synonym">Brachionus muelleri</name>
    <dbReference type="NCBI Taxonomy" id="10195"/>
    <lineage>
        <taxon>Eukaryota</taxon>
        <taxon>Metazoa</taxon>
        <taxon>Spiralia</taxon>
        <taxon>Gnathifera</taxon>
        <taxon>Rotifera</taxon>
        <taxon>Eurotatoria</taxon>
        <taxon>Monogononta</taxon>
        <taxon>Pseudotrocha</taxon>
        <taxon>Ploima</taxon>
        <taxon>Brachionidae</taxon>
        <taxon>Brachionus</taxon>
    </lineage>
</organism>
<dbReference type="EMBL" id="REGN01011159">
    <property type="protein sequence ID" value="RMZ97809.1"/>
    <property type="molecule type" value="Genomic_DNA"/>
</dbReference>
<gene>
    <name evidence="1" type="ORF">BpHYR1_029752</name>
</gene>